<dbReference type="EMBL" id="JABVEC010000002">
    <property type="protein sequence ID" value="MBC6464777.1"/>
    <property type="molecule type" value="Genomic_DNA"/>
</dbReference>
<evidence type="ECO:0008006" key="4">
    <source>
        <dbReference type="Google" id="ProtNLM"/>
    </source>
</evidence>
<reference evidence="2 3" key="1">
    <citation type="submission" date="2020-06" db="EMBL/GenBank/DDBJ databases">
        <title>Actinomadura xiongansis sp. nov., isolated from soil of Baiyangdian.</title>
        <authorList>
            <person name="Zhang X."/>
        </authorList>
    </citation>
    <scope>NUCLEOTIDE SEQUENCE [LARGE SCALE GENOMIC DNA]</scope>
    <source>
        <strain evidence="2 3">HBUM206468</strain>
    </source>
</reference>
<organism evidence="2 3">
    <name type="scientific">Actinomadura alba</name>
    <dbReference type="NCBI Taxonomy" id="406431"/>
    <lineage>
        <taxon>Bacteria</taxon>
        <taxon>Bacillati</taxon>
        <taxon>Actinomycetota</taxon>
        <taxon>Actinomycetes</taxon>
        <taxon>Streptosporangiales</taxon>
        <taxon>Thermomonosporaceae</taxon>
        <taxon>Actinomadura</taxon>
    </lineage>
</organism>
<feature type="transmembrane region" description="Helical" evidence="1">
    <location>
        <begin position="27"/>
        <end position="47"/>
    </location>
</feature>
<proteinExistence type="predicted"/>
<feature type="transmembrane region" description="Helical" evidence="1">
    <location>
        <begin position="195"/>
        <end position="225"/>
    </location>
</feature>
<feature type="transmembrane region" description="Helical" evidence="1">
    <location>
        <begin position="86"/>
        <end position="119"/>
    </location>
</feature>
<dbReference type="RefSeq" id="WP_187241761.1">
    <property type="nucleotide sequence ID" value="NZ_BAAAOK010000008.1"/>
</dbReference>
<sequence length="557" mass="58920">MSALTRTADLTEAVNARVRGRWWRDPYLAVAAVVVLWTVLVTLRHGWAGDFRLHLATVHALSTDLWSPADPLVGAASGSPYYSPYMVLLGAVSALTGAAPQTVLEVAGVVNVVVLLVAVRRFCRHLGGGPLVAALAVVFTLLLWGLRPTEWSGFLGLTSLSWTMSYPSVIGTALMLLLWDAFLRYRSGDRGPRALAVITVLGALLLLTHPFTAANAVIGLVAFAFAGPRTLLRAGTLLGLAGAAGAVVALTLLWPWSDVFSLFGVAGDFDAPHKTLIADVTRSFGFEHYGLALAGLPALVMGGRRPLGRELQILFVLAVSLVAVGALTGSYGFARSIPVVMLPLHLALASYLGGPRGGRTPVRAGYAVVALIACCVGAYGASGGLVRAYWKDVTPQTLTAWGARPVTTSYDPLLPHIGPRDVVITEEPWPSRLVNGRGARAVVTAWPYPFVDEATRRRDAAEFFAAGTGPERRAAIADHYGVTCALLAHRGAAMRPGAVPGFHLKATNGGRVLLCRRCPSARHGVLTDLQSPALVPVQAQRHPAVGRKLNASHGLRS</sequence>
<protein>
    <recommendedName>
        <fullName evidence="4">Integral membrane protein</fullName>
    </recommendedName>
</protein>
<keyword evidence="1" id="KW-0812">Transmembrane</keyword>
<gene>
    <name evidence="2" type="ORF">HKK74_04590</name>
</gene>
<feature type="transmembrane region" description="Helical" evidence="1">
    <location>
        <begin position="166"/>
        <end position="183"/>
    </location>
</feature>
<evidence type="ECO:0000256" key="1">
    <source>
        <dbReference type="SAM" id="Phobius"/>
    </source>
</evidence>
<name>A0ABR7LIW3_9ACTN</name>
<feature type="transmembrane region" description="Helical" evidence="1">
    <location>
        <begin position="366"/>
        <end position="390"/>
    </location>
</feature>
<keyword evidence="3" id="KW-1185">Reference proteome</keyword>
<accession>A0ABR7LIW3</accession>
<dbReference type="Proteomes" id="UP000805614">
    <property type="component" value="Unassembled WGS sequence"/>
</dbReference>
<evidence type="ECO:0000313" key="3">
    <source>
        <dbReference type="Proteomes" id="UP000805614"/>
    </source>
</evidence>
<feature type="transmembrane region" description="Helical" evidence="1">
    <location>
        <begin position="126"/>
        <end position="146"/>
    </location>
</feature>
<keyword evidence="1" id="KW-1133">Transmembrane helix</keyword>
<keyword evidence="1" id="KW-0472">Membrane</keyword>
<evidence type="ECO:0000313" key="2">
    <source>
        <dbReference type="EMBL" id="MBC6464777.1"/>
    </source>
</evidence>
<feature type="transmembrane region" description="Helical" evidence="1">
    <location>
        <begin position="231"/>
        <end position="254"/>
    </location>
</feature>
<feature type="transmembrane region" description="Helical" evidence="1">
    <location>
        <begin position="311"/>
        <end position="331"/>
    </location>
</feature>
<comment type="caution">
    <text evidence="2">The sequence shown here is derived from an EMBL/GenBank/DDBJ whole genome shotgun (WGS) entry which is preliminary data.</text>
</comment>